<reference evidence="1 2" key="1">
    <citation type="submission" date="2014-11" db="EMBL/GenBank/DDBJ databases">
        <title>Whole genome shotgun sequence of Sphingomonas parapaucimobilis NBRC 15100.</title>
        <authorList>
            <person name="Katano-Makiyama Y."/>
            <person name="Hosoyama A."/>
            <person name="Hashimoto M."/>
            <person name="Hosoyama Y."/>
            <person name="Noguchi M."/>
            <person name="Numata M."/>
            <person name="Tsuchikane K."/>
            <person name="Hirakata S."/>
            <person name="Uohara A."/>
            <person name="Shimodaira J."/>
            <person name="Ohji S."/>
            <person name="Ichikawa N."/>
            <person name="Kimura A."/>
            <person name="Yamazoe A."/>
            <person name="Fujita N."/>
        </authorList>
    </citation>
    <scope>NUCLEOTIDE SEQUENCE [LARGE SCALE GENOMIC DNA]</scope>
    <source>
        <strain evidence="1 2">NBRC 15100</strain>
    </source>
</reference>
<sequence length="123" mass="13389">MTEALAKLQGASGGRCDHLYSQTLQAQGMAASAIDFDHVSPITQSGCAALDAYRKIRPTGRHRLSVPQRPFEVRIRVHRIIGHRGLCRSSVLTQTYPKIAHGHPSATPPRGAQPAAQIRSLIF</sequence>
<gene>
    <name evidence="1" type="ORF">SP5_073_00220</name>
</gene>
<proteinExistence type="predicted"/>
<evidence type="ECO:0000313" key="1">
    <source>
        <dbReference type="EMBL" id="GAM02094.1"/>
    </source>
</evidence>
<name>A0A0A1WAX1_9SPHN</name>
<comment type="caution">
    <text evidence="1">The sequence shown here is derived from an EMBL/GenBank/DDBJ whole genome shotgun (WGS) entry which is preliminary data.</text>
</comment>
<evidence type="ECO:0000313" key="2">
    <source>
        <dbReference type="Proteomes" id="UP000032305"/>
    </source>
</evidence>
<keyword evidence="2" id="KW-1185">Reference proteome</keyword>
<dbReference type="AlphaFoldDB" id="A0A0A1WAX1"/>
<organism evidence="1 2">
    <name type="scientific">Sphingomonas parapaucimobilis NBRC 15100</name>
    <dbReference type="NCBI Taxonomy" id="1219049"/>
    <lineage>
        <taxon>Bacteria</taxon>
        <taxon>Pseudomonadati</taxon>
        <taxon>Pseudomonadota</taxon>
        <taxon>Alphaproteobacteria</taxon>
        <taxon>Sphingomonadales</taxon>
        <taxon>Sphingomonadaceae</taxon>
        <taxon>Sphingomonas</taxon>
    </lineage>
</organism>
<protein>
    <submittedName>
        <fullName evidence="1">Uncharacterized protein</fullName>
    </submittedName>
</protein>
<dbReference type="RefSeq" id="WP_157013742.1">
    <property type="nucleotide sequence ID" value="NZ_BBPI01000073.1"/>
</dbReference>
<dbReference type="EMBL" id="BBPI01000073">
    <property type="protein sequence ID" value="GAM02094.1"/>
    <property type="molecule type" value="Genomic_DNA"/>
</dbReference>
<accession>A0A0A1WAX1</accession>
<dbReference type="Proteomes" id="UP000032305">
    <property type="component" value="Unassembled WGS sequence"/>
</dbReference>
<dbReference type="OrthoDB" id="9801841at2"/>